<proteinExistence type="predicted"/>
<reference evidence="2 3" key="1">
    <citation type="journal article" date="2013" name="PLoS Genet.">
        <title>Genomic mechanisms accounting for the adaptation to parasitism in nematode-trapping fungi.</title>
        <authorList>
            <person name="Meerupati T."/>
            <person name="Andersson K.M."/>
            <person name="Friman E."/>
            <person name="Kumar D."/>
            <person name="Tunlid A."/>
            <person name="Ahren D."/>
        </authorList>
    </citation>
    <scope>NUCLEOTIDE SEQUENCE [LARGE SCALE GENOMIC DNA]</scope>
    <source>
        <strain evidence="2 3">CBS 200.50</strain>
    </source>
</reference>
<dbReference type="Proteomes" id="UP000015100">
    <property type="component" value="Unassembled WGS sequence"/>
</dbReference>
<feature type="compositionally biased region" description="Basic and acidic residues" evidence="1">
    <location>
        <begin position="65"/>
        <end position="81"/>
    </location>
</feature>
<comment type="caution">
    <text evidence="2">The sequence shown here is derived from an EMBL/GenBank/DDBJ whole genome shotgun (WGS) entry which is preliminary data.</text>
</comment>
<dbReference type="EMBL" id="AQGS01000269">
    <property type="protein sequence ID" value="EPS40900.1"/>
    <property type="molecule type" value="Genomic_DNA"/>
</dbReference>
<name>S8AD34_DACHA</name>
<feature type="compositionally biased region" description="Polar residues" evidence="1">
    <location>
        <begin position="16"/>
        <end position="31"/>
    </location>
</feature>
<gene>
    <name evidence="2" type="ORF">H072_5197</name>
</gene>
<accession>S8AD34</accession>
<evidence type="ECO:0000313" key="2">
    <source>
        <dbReference type="EMBL" id="EPS40900.1"/>
    </source>
</evidence>
<reference evidence="3" key="2">
    <citation type="submission" date="2013-04" db="EMBL/GenBank/DDBJ databases">
        <title>Genomic mechanisms accounting for the adaptation to parasitism in nematode-trapping fungi.</title>
        <authorList>
            <person name="Ahren D.G."/>
        </authorList>
    </citation>
    <scope>NUCLEOTIDE SEQUENCE [LARGE SCALE GENOMIC DNA]</scope>
    <source>
        <strain evidence="3">CBS 200.50</strain>
    </source>
</reference>
<organism evidence="2 3">
    <name type="scientific">Dactylellina haptotyla (strain CBS 200.50)</name>
    <name type="common">Nematode-trapping fungus</name>
    <name type="synonym">Monacrosporium haptotylum</name>
    <dbReference type="NCBI Taxonomy" id="1284197"/>
    <lineage>
        <taxon>Eukaryota</taxon>
        <taxon>Fungi</taxon>
        <taxon>Dikarya</taxon>
        <taxon>Ascomycota</taxon>
        <taxon>Pezizomycotina</taxon>
        <taxon>Orbiliomycetes</taxon>
        <taxon>Orbiliales</taxon>
        <taxon>Orbiliaceae</taxon>
        <taxon>Dactylellina</taxon>
    </lineage>
</organism>
<evidence type="ECO:0000313" key="3">
    <source>
        <dbReference type="Proteomes" id="UP000015100"/>
    </source>
</evidence>
<protein>
    <submittedName>
        <fullName evidence="2">Uncharacterized protein</fullName>
    </submittedName>
</protein>
<keyword evidence="3" id="KW-1185">Reference proteome</keyword>
<evidence type="ECO:0000256" key="1">
    <source>
        <dbReference type="SAM" id="MobiDB-lite"/>
    </source>
</evidence>
<dbReference type="AlphaFoldDB" id="S8AD34"/>
<dbReference type="HOGENOM" id="CLU_2573824_0_0_1"/>
<feature type="region of interest" description="Disordered" evidence="1">
    <location>
        <begin position="1"/>
        <end position="81"/>
    </location>
</feature>
<sequence>MSSSTQIPKLPRLTTAPLSSQPSGAPSQMRSPKNKAPSEPLKGWLAESSRNQPWAPLGPTSNSDPTKRLTELEELARKAGP</sequence>